<protein>
    <recommendedName>
        <fullName evidence="3">HEAT repeat domain-containing protein</fullName>
    </recommendedName>
</protein>
<accession>A0ABR9H943</accession>
<organism evidence="1 2">
    <name type="scientific">Desulfomicrobium macestii</name>
    <dbReference type="NCBI Taxonomy" id="90731"/>
    <lineage>
        <taxon>Bacteria</taxon>
        <taxon>Pseudomonadati</taxon>
        <taxon>Thermodesulfobacteriota</taxon>
        <taxon>Desulfovibrionia</taxon>
        <taxon>Desulfovibrionales</taxon>
        <taxon>Desulfomicrobiaceae</taxon>
        <taxon>Desulfomicrobium</taxon>
    </lineage>
</organism>
<evidence type="ECO:0008006" key="3">
    <source>
        <dbReference type="Google" id="ProtNLM"/>
    </source>
</evidence>
<dbReference type="EMBL" id="JADBGG010000041">
    <property type="protein sequence ID" value="MBE1427007.1"/>
    <property type="molecule type" value="Genomic_DNA"/>
</dbReference>
<reference evidence="1 2" key="1">
    <citation type="submission" date="2020-10" db="EMBL/GenBank/DDBJ databases">
        <title>Genomic Encyclopedia of Type Strains, Phase IV (KMG-IV): sequencing the most valuable type-strain genomes for metagenomic binning, comparative biology and taxonomic classification.</title>
        <authorList>
            <person name="Goeker M."/>
        </authorList>
    </citation>
    <scope>NUCLEOTIDE SEQUENCE [LARGE SCALE GENOMIC DNA]</scope>
    <source>
        <strain evidence="1 2">DSM 4194</strain>
    </source>
</reference>
<comment type="caution">
    <text evidence="1">The sequence shown here is derived from an EMBL/GenBank/DDBJ whole genome shotgun (WGS) entry which is preliminary data.</text>
</comment>
<keyword evidence="2" id="KW-1185">Reference proteome</keyword>
<proteinExistence type="predicted"/>
<evidence type="ECO:0000313" key="2">
    <source>
        <dbReference type="Proteomes" id="UP000639010"/>
    </source>
</evidence>
<evidence type="ECO:0000313" key="1">
    <source>
        <dbReference type="EMBL" id="MBE1427007.1"/>
    </source>
</evidence>
<gene>
    <name evidence="1" type="ORF">H4684_003691</name>
</gene>
<dbReference type="Proteomes" id="UP000639010">
    <property type="component" value="Unassembled WGS sequence"/>
</dbReference>
<sequence>MFKYIKLPLLLTDNSRPTTTRQTKFQSTNFEDDNFAPIIYKIFNDTNIKSSRSEISILCQYFGTKKLANSRSSEELKIETSNDFCSIHKKNIIDLILLQDFDYGFNSNADKYVQNIISTNKTDTALLLNSIFIENFDIKNIVTGILRIIAHLKYDDIYPVGQTMAIAALKHKDVEIRECGVRAYEIWGNQESIKALKSIKCTEKWLQDYIDQVINEITEEIQTNGSAC</sequence>
<dbReference type="RefSeq" id="WP_192624830.1">
    <property type="nucleotide sequence ID" value="NZ_JADBGG010000041.1"/>
</dbReference>
<name>A0ABR9H943_9BACT</name>